<organism evidence="1 2">
    <name type="scientific">Purpureocillium lilacinum</name>
    <name type="common">Paecilomyces lilacinus</name>
    <dbReference type="NCBI Taxonomy" id="33203"/>
    <lineage>
        <taxon>Eukaryota</taxon>
        <taxon>Fungi</taxon>
        <taxon>Dikarya</taxon>
        <taxon>Ascomycota</taxon>
        <taxon>Pezizomycotina</taxon>
        <taxon>Sordariomycetes</taxon>
        <taxon>Hypocreomycetidae</taxon>
        <taxon>Hypocreales</taxon>
        <taxon>Ophiocordycipitaceae</taxon>
        <taxon>Purpureocillium</taxon>
    </lineage>
</organism>
<sequence>MPSAQAQRRSPKPAILRANLSSSSADKHMRLFSSAQLSAQLSQHLAQSQRPSQPPALLHPFRLEEDVGDGGNSTAKALSPLQLAGAAVIIASKDIHTQGDHLVIYASSSTQRSGQPPLARWQRRHGGDYHLRLLLDGHALLIFAAVGIPPTGSSFTLCAG</sequence>
<evidence type="ECO:0000313" key="2">
    <source>
        <dbReference type="Proteomes" id="UP001638806"/>
    </source>
</evidence>
<proteinExistence type="predicted"/>
<gene>
    <name evidence="1" type="ORF">ACCO45_010375</name>
</gene>
<reference evidence="1" key="1">
    <citation type="submission" date="2024-12" db="EMBL/GenBank/DDBJ databases">
        <title>Comparative genomics and development of molecular markers within Purpureocillium lilacinum and among Purpureocillium species.</title>
        <authorList>
            <person name="Yeh Z.-Y."/>
            <person name="Ni N.-T."/>
            <person name="Lo P.-H."/>
            <person name="Mushyakhwo K."/>
            <person name="Lin C.-F."/>
            <person name="Nai Y.-S."/>
        </authorList>
    </citation>
    <scope>NUCLEOTIDE SEQUENCE</scope>
    <source>
        <strain evidence="1">NCHU-NPUST-175</strain>
    </source>
</reference>
<comment type="caution">
    <text evidence="1">The sequence shown here is derived from an EMBL/GenBank/DDBJ whole genome shotgun (WGS) entry which is preliminary data.</text>
</comment>
<evidence type="ECO:0000313" key="1">
    <source>
        <dbReference type="EMBL" id="KAL3954812.1"/>
    </source>
</evidence>
<dbReference type="Proteomes" id="UP001638806">
    <property type="component" value="Unassembled WGS sequence"/>
</dbReference>
<protein>
    <submittedName>
        <fullName evidence="1">Uncharacterized protein</fullName>
    </submittedName>
</protein>
<accession>A0ACC4DG37</accession>
<name>A0ACC4DG37_PURLI</name>
<dbReference type="EMBL" id="JBGNUJ010000010">
    <property type="protein sequence ID" value="KAL3954812.1"/>
    <property type="molecule type" value="Genomic_DNA"/>
</dbReference>
<keyword evidence="2" id="KW-1185">Reference proteome</keyword>